<accession>A0ABN0QUU5</accession>
<evidence type="ECO:0000313" key="2">
    <source>
        <dbReference type="EMBL" id="EUA88533.1"/>
    </source>
</evidence>
<gene>
    <name evidence="2" type="ORF">I551_5092</name>
</gene>
<comment type="caution">
    <text evidence="2">The sequence shown here is derived from an EMBL/GenBank/DDBJ whole genome shotgun (WGS) entry which is preliminary data.</text>
</comment>
<dbReference type="EMBL" id="JAOL01000139">
    <property type="protein sequence ID" value="EUA88533.1"/>
    <property type="molecule type" value="Genomic_DNA"/>
</dbReference>
<proteinExistence type="predicted"/>
<protein>
    <submittedName>
        <fullName evidence="2">Uncharacterized protein</fullName>
    </submittedName>
</protein>
<name>A0ABN0QUU5_MYCUL</name>
<sequence>MRQSAARLGAALLATGPTPSMGQWVRLSSSGGFMKLFRSCPMELRDLSRRSNEFQHLVAMLTALSSDGAVIDESVELMECCGGCTGGEGGQEGVDEIWAGDGGAGDGSDR</sequence>
<reference evidence="2 3" key="1">
    <citation type="submission" date="2014-01" db="EMBL/GenBank/DDBJ databases">
        <authorList>
            <person name="Dobos K."/>
            <person name="Lenaerts A."/>
            <person name="Ordway D."/>
            <person name="DeGroote M.A."/>
            <person name="Parker T."/>
            <person name="Sizemore C."/>
            <person name="Tallon L.J."/>
            <person name="Sadzewicz L.K."/>
            <person name="Sengamalay N."/>
            <person name="Fraser C.M."/>
            <person name="Hine E."/>
            <person name="Shefchek K.A."/>
            <person name="Das S.P."/>
            <person name="Tettelin H."/>
        </authorList>
    </citation>
    <scope>NUCLEOTIDE SEQUENCE [LARGE SCALE GENOMIC DNA]</scope>
    <source>
        <strain evidence="2 3">Harvey</strain>
    </source>
</reference>
<evidence type="ECO:0000313" key="3">
    <source>
        <dbReference type="Proteomes" id="UP000020681"/>
    </source>
</evidence>
<keyword evidence="3" id="KW-1185">Reference proteome</keyword>
<dbReference type="Proteomes" id="UP000020681">
    <property type="component" value="Unassembled WGS sequence"/>
</dbReference>
<organism evidence="2 3">
    <name type="scientific">Mycobacterium ulcerans str. Harvey</name>
    <dbReference type="NCBI Taxonomy" id="1299332"/>
    <lineage>
        <taxon>Bacteria</taxon>
        <taxon>Bacillati</taxon>
        <taxon>Actinomycetota</taxon>
        <taxon>Actinomycetes</taxon>
        <taxon>Mycobacteriales</taxon>
        <taxon>Mycobacteriaceae</taxon>
        <taxon>Mycobacterium</taxon>
        <taxon>Mycobacterium ulcerans group</taxon>
    </lineage>
</organism>
<feature type="region of interest" description="Disordered" evidence="1">
    <location>
        <begin position="88"/>
        <end position="110"/>
    </location>
</feature>
<feature type="compositionally biased region" description="Gly residues" evidence="1">
    <location>
        <begin position="100"/>
        <end position="110"/>
    </location>
</feature>
<evidence type="ECO:0000256" key="1">
    <source>
        <dbReference type="SAM" id="MobiDB-lite"/>
    </source>
</evidence>